<reference evidence="1" key="1">
    <citation type="submission" date="2022-08" db="EMBL/GenBank/DDBJ databases">
        <title>A Global Phylogenomic Analysis of the Shiitake Genus Lentinula.</title>
        <authorList>
            <consortium name="DOE Joint Genome Institute"/>
            <person name="Sierra-Patev S."/>
            <person name="Min B."/>
            <person name="Naranjo-Ortiz M."/>
            <person name="Looney B."/>
            <person name="Konkel Z."/>
            <person name="Slot J.C."/>
            <person name="Sakamoto Y."/>
            <person name="Steenwyk J.L."/>
            <person name="Rokas A."/>
            <person name="Carro J."/>
            <person name="Camarero S."/>
            <person name="Ferreira P."/>
            <person name="Molpeceres G."/>
            <person name="Ruiz-Duenas F.J."/>
            <person name="Serrano A."/>
            <person name="Henrissat B."/>
            <person name="Drula E."/>
            <person name="Hughes K.W."/>
            <person name="Mata J.L."/>
            <person name="Ishikawa N.K."/>
            <person name="Vargas-Isla R."/>
            <person name="Ushijima S."/>
            <person name="Smith C.A."/>
            <person name="Ahrendt S."/>
            <person name="Andreopoulos W."/>
            <person name="He G."/>
            <person name="Labutti K."/>
            <person name="Lipzen A."/>
            <person name="Ng V."/>
            <person name="Riley R."/>
            <person name="Sandor L."/>
            <person name="Barry K."/>
            <person name="Martinez A.T."/>
            <person name="Xiao Y."/>
            <person name="Gibbons J.G."/>
            <person name="Terashima K."/>
            <person name="Grigoriev I.V."/>
            <person name="Hibbett D.S."/>
        </authorList>
    </citation>
    <scope>NUCLEOTIDE SEQUENCE</scope>
    <source>
        <strain evidence="1">JLM2183</strain>
    </source>
</reference>
<comment type="caution">
    <text evidence="1">The sequence shown here is derived from an EMBL/GenBank/DDBJ whole genome shotgun (WGS) entry which is preliminary data.</text>
</comment>
<keyword evidence="2" id="KW-1185">Reference proteome</keyword>
<evidence type="ECO:0000313" key="2">
    <source>
        <dbReference type="Proteomes" id="UP001150266"/>
    </source>
</evidence>
<dbReference type="Proteomes" id="UP001150266">
    <property type="component" value="Unassembled WGS sequence"/>
</dbReference>
<evidence type="ECO:0000313" key="1">
    <source>
        <dbReference type="EMBL" id="KAJ4489875.1"/>
    </source>
</evidence>
<organism evidence="1 2">
    <name type="scientific">Lentinula aciculospora</name>
    <dbReference type="NCBI Taxonomy" id="153920"/>
    <lineage>
        <taxon>Eukaryota</taxon>
        <taxon>Fungi</taxon>
        <taxon>Dikarya</taxon>
        <taxon>Basidiomycota</taxon>
        <taxon>Agaricomycotina</taxon>
        <taxon>Agaricomycetes</taxon>
        <taxon>Agaricomycetidae</taxon>
        <taxon>Agaricales</taxon>
        <taxon>Marasmiineae</taxon>
        <taxon>Omphalotaceae</taxon>
        <taxon>Lentinula</taxon>
    </lineage>
</organism>
<proteinExistence type="predicted"/>
<name>A0A9W9AVG1_9AGAR</name>
<dbReference type="EMBL" id="JAOTPV010000001">
    <property type="protein sequence ID" value="KAJ4489875.1"/>
    <property type="molecule type" value="Genomic_DNA"/>
</dbReference>
<dbReference type="OrthoDB" id="3145912at2759"/>
<protein>
    <submittedName>
        <fullName evidence="1">Uncharacterized protein</fullName>
    </submittedName>
</protein>
<dbReference type="AlphaFoldDB" id="A0A9W9AVG1"/>
<gene>
    <name evidence="1" type="ORF">J3R30DRAFT_3693304</name>
</gene>
<sequence length="257" mass="29033">MVSLPEEIEYEIFKLATCEAQKVGSGLLNSTLVAHRVNNWVRSFVLRFSIVAPFQPDKTFLKALQLLPPSCLQQNVASLCILSGTFESDAQLALERCTNTESLAYWTATPAPQTRSLIQALPLRRLSVGVKLFSELCKESHLNRFVHSLRELALIVGPEKDNDTEVPNFSAFPNLTRFVVSAVAYNPLTLTLVNTILDTVQCRAVILYGDFSSDIFDQATFIADHRFGFYHNLDGSFRKWEALEKTNWEGFWTHVEQ</sequence>
<accession>A0A9W9AVG1</accession>